<dbReference type="EC" id="3.1.-.-" evidence="6"/>
<keyword evidence="4 6" id="KW-0378">Hydrolase</keyword>
<dbReference type="GO" id="GO:0004540">
    <property type="term" value="F:RNA nuclease activity"/>
    <property type="evidence" value="ECO:0007669"/>
    <property type="project" value="InterPro"/>
</dbReference>
<comment type="cofactor">
    <cofactor evidence="6">
        <name>Mg(2+)</name>
        <dbReference type="ChEBI" id="CHEBI:18420"/>
    </cofactor>
</comment>
<proteinExistence type="inferred from homology"/>
<dbReference type="GO" id="GO:0016787">
    <property type="term" value="F:hydrolase activity"/>
    <property type="evidence" value="ECO:0007669"/>
    <property type="project" value="UniProtKB-KW"/>
</dbReference>
<dbReference type="PANTHER" id="PTHR35901">
    <property type="entry name" value="RIBONUCLEASE VAPC3"/>
    <property type="match status" value="1"/>
</dbReference>
<dbReference type="SUPFAM" id="SSF88723">
    <property type="entry name" value="PIN domain-like"/>
    <property type="match status" value="1"/>
</dbReference>
<dbReference type="InterPro" id="IPR022907">
    <property type="entry name" value="VapC_family"/>
</dbReference>
<dbReference type="AlphaFoldDB" id="A0A2K2U211"/>
<accession>A0A2K2U211</accession>
<comment type="similarity">
    <text evidence="6">Belongs to the PINc/VapC protein family.</text>
</comment>
<organism evidence="8 9">
    <name type="scientific">Rubneribacter badeniensis</name>
    <dbReference type="NCBI Taxonomy" id="2070688"/>
    <lineage>
        <taxon>Bacteria</taxon>
        <taxon>Bacillati</taxon>
        <taxon>Actinomycetota</taxon>
        <taxon>Coriobacteriia</taxon>
        <taxon>Eggerthellales</taxon>
        <taxon>Eggerthellaceae</taxon>
        <taxon>Rubneribacter</taxon>
    </lineage>
</organism>
<comment type="caution">
    <text evidence="8">The sequence shown here is derived from an EMBL/GenBank/DDBJ whole genome shotgun (WGS) entry which is preliminary data.</text>
</comment>
<dbReference type="RefSeq" id="WP_087198667.1">
    <property type="nucleotide sequence ID" value="NZ_PPEL01000132.1"/>
</dbReference>
<evidence type="ECO:0000256" key="1">
    <source>
        <dbReference type="ARBA" id="ARBA00022649"/>
    </source>
</evidence>
<evidence type="ECO:0000256" key="6">
    <source>
        <dbReference type="HAMAP-Rule" id="MF_00265"/>
    </source>
</evidence>
<dbReference type="Proteomes" id="UP000236488">
    <property type="component" value="Unassembled WGS sequence"/>
</dbReference>
<keyword evidence="2 6" id="KW-0540">Nuclease</keyword>
<dbReference type="InterPro" id="IPR002716">
    <property type="entry name" value="PIN_dom"/>
</dbReference>
<dbReference type="InterPro" id="IPR051619">
    <property type="entry name" value="TypeII_TA_RNase_PINc/VapC"/>
</dbReference>
<dbReference type="Pfam" id="PF01850">
    <property type="entry name" value="PIN"/>
    <property type="match status" value="1"/>
</dbReference>
<reference evidence="8 9" key="1">
    <citation type="journal article" date="2018" name="Int. J. Syst. Evol. Microbiol.">
        <title>Rubneribacter badeniensis gen. nov., sp. nov. and Enteroscipio rubneri gen. nov., sp. nov., new members of the Eggerthellaceae isolated from human faeces.</title>
        <authorList>
            <person name="Danylec N."/>
            <person name="Gobl A."/>
            <person name="Stoll D.A."/>
            <person name="Hetzer B."/>
            <person name="Kulling S.E."/>
            <person name="Huch M."/>
        </authorList>
    </citation>
    <scope>NUCLEOTIDE SEQUENCE [LARGE SCALE GENOMIC DNA]</scope>
    <source>
        <strain evidence="8 9">ResAG-85</strain>
    </source>
</reference>
<feature type="domain" description="PIN" evidence="7">
    <location>
        <begin position="2"/>
        <end position="120"/>
    </location>
</feature>
<evidence type="ECO:0000256" key="3">
    <source>
        <dbReference type="ARBA" id="ARBA00022723"/>
    </source>
</evidence>
<name>A0A2K2U211_9ACTN</name>
<dbReference type="EMBL" id="PPEL01000132">
    <property type="protein sequence ID" value="PNV64248.1"/>
    <property type="molecule type" value="Genomic_DNA"/>
</dbReference>
<keyword evidence="5 6" id="KW-0460">Magnesium</keyword>
<evidence type="ECO:0000259" key="7">
    <source>
        <dbReference type="Pfam" id="PF01850"/>
    </source>
</evidence>
<dbReference type="Gene3D" id="3.40.50.1010">
    <property type="entry name" value="5'-nuclease"/>
    <property type="match status" value="1"/>
</dbReference>
<evidence type="ECO:0000313" key="8">
    <source>
        <dbReference type="EMBL" id="PNV64248.1"/>
    </source>
</evidence>
<sequence>MIVLDCSAAVEMVRGTSRGYGFRCLMLKDEHVVASELFRAEVRNAFWKYARAGLLSVEDAEAHITEALGLVDEFVPLEENAAESFAEAARQSHPVYDLFYVTLARRNAATLLTADKKLVALCERMGVNCVCEVEF</sequence>
<dbReference type="GO" id="GO:0000287">
    <property type="term" value="F:magnesium ion binding"/>
    <property type="evidence" value="ECO:0007669"/>
    <property type="project" value="UniProtKB-UniRule"/>
</dbReference>
<comment type="function">
    <text evidence="6">Toxic component of a toxin-antitoxin (TA) system. An RNase.</text>
</comment>
<dbReference type="PANTHER" id="PTHR35901:SF1">
    <property type="entry name" value="EXONUCLEASE VAPC9"/>
    <property type="match status" value="1"/>
</dbReference>
<dbReference type="InterPro" id="IPR029060">
    <property type="entry name" value="PIN-like_dom_sf"/>
</dbReference>
<dbReference type="InterPro" id="IPR044153">
    <property type="entry name" value="PIN_Pae0151-like"/>
</dbReference>
<protein>
    <recommendedName>
        <fullName evidence="6">Ribonuclease VapC</fullName>
        <shortName evidence="6">RNase VapC</shortName>
        <ecNumber evidence="6">3.1.-.-</ecNumber>
    </recommendedName>
    <alternativeName>
        <fullName evidence="6">Toxin VapC</fullName>
    </alternativeName>
</protein>
<evidence type="ECO:0000313" key="9">
    <source>
        <dbReference type="Proteomes" id="UP000236488"/>
    </source>
</evidence>
<keyword evidence="3 6" id="KW-0479">Metal-binding</keyword>
<dbReference type="GO" id="GO:0090729">
    <property type="term" value="F:toxin activity"/>
    <property type="evidence" value="ECO:0007669"/>
    <property type="project" value="UniProtKB-KW"/>
</dbReference>
<feature type="binding site" evidence="6">
    <location>
        <position position="5"/>
    </location>
    <ligand>
        <name>Mg(2+)</name>
        <dbReference type="ChEBI" id="CHEBI:18420"/>
    </ligand>
</feature>
<dbReference type="HAMAP" id="MF_00265">
    <property type="entry name" value="VapC_Nob1"/>
    <property type="match status" value="1"/>
</dbReference>
<feature type="binding site" evidence="6">
    <location>
        <position position="97"/>
    </location>
    <ligand>
        <name>Mg(2+)</name>
        <dbReference type="ChEBI" id="CHEBI:18420"/>
    </ligand>
</feature>
<dbReference type="CDD" id="cd09873">
    <property type="entry name" value="PIN_Pae0151-like"/>
    <property type="match status" value="1"/>
</dbReference>
<keyword evidence="6" id="KW-0800">Toxin</keyword>
<keyword evidence="1 6" id="KW-1277">Toxin-antitoxin system</keyword>
<gene>
    <name evidence="6" type="primary">vapC</name>
    <name evidence="8" type="ORF">C2L80_12990</name>
</gene>
<keyword evidence="9" id="KW-1185">Reference proteome</keyword>
<evidence type="ECO:0000256" key="5">
    <source>
        <dbReference type="ARBA" id="ARBA00022842"/>
    </source>
</evidence>
<evidence type="ECO:0000256" key="2">
    <source>
        <dbReference type="ARBA" id="ARBA00022722"/>
    </source>
</evidence>
<evidence type="ECO:0000256" key="4">
    <source>
        <dbReference type="ARBA" id="ARBA00022801"/>
    </source>
</evidence>